<evidence type="ECO:0000256" key="10">
    <source>
        <dbReference type="PIRSR" id="PIRSR601621-3"/>
    </source>
</evidence>
<evidence type="ECO:0000256" key="9">
    <source>
        <dbReference type="PIRSR" id="PIRSR601621-2"/>
    </source>
</evidence>
<evidence type="ECO:0000256" key="2">
    <source>
        <dbReference type="ARBA" id="ARBA00022559"/>
    </source>
</evidence>
<keyword evidence="2 12" id="KW-0575">Peroxidase</keyword>
<evidence type="ECO:0000256" key="1">
    <source>
        <dbReference type="ARBA" id="ARBA00006089"/>
    </source>
</evidence>
<feature type="site" description="Transition state stabilizer" evidence="10">
    <location>
        <position position="120"/>
    </location>
</feature>
<dbReference type="SUPFAM" id="SSF48113">
    <property type="entry name" value="Heme-dependent peroxidases"/>
    <property type="match status" value="1"/>
</dbReference>
<reference evidence="14 15" key="1">
    <citation type="journal article" date="2019" name="PLoS ONE">
        <title>Comparative genome analysis indicates high evolutionary potential of pathogenicity genes in Colletotrichum tanaceti.</title>
        <authorList>
            <person name="Lelwala R.V."/>
            <person name="Korhonen P.K."/>
            <person name="Young N.D."/>
            <person name="Scott J.B."/>
            <person name="Ades P.A."/>
            <person name="Gasser R.B."/>
            <person name="Taylor P.W.J."/>
        </authorList>
    </citation>
    <scope>NUCLEOTIDE SEQUENCE [LARGE SCALE GENOMIC DNA]</scope>
    <source>
        <strain evidence="14">BRIP57314</strain>
    </source>
</reference>
<dbReference type="Proteomes" id="UP000310108">
    <property type="component" value="Unassembled WGS sequence"/>
</dbReference>
<comment type="caution">
    <text evidence="14">The sequence shown here is derived from an EMBL/GenBank/DDBJ whole genome shotgun (WGS) entry which is preliminary data.</text>
</comment>
<dbReference type="PROSITE" id="PS00436">
    <property type="entry name" value="PEROXIDASE_2"/>
    <property type="match status" value="1"/>
</dbReference>
<feature type="binding site" evidence="9">
    <location>
        <position position="125"/>
    </location>
    <ligand>
        <name>Ca(2+)</name>
        <dbReference type="ChEBI" id="CHEBI:29108"/>
        <label>1</label>
    </ligand>
</feature>
<evidence type="ECO:0000256" key="4">
    <source>
        <dbReference type="ARBA" id="ARBA00022723"/>
    </source>
</evidence>
<dbReference type="EC" id="1.11.1.-" evidence="12"/>
<dbReference type="GO" id="GO:0046872">
    <property type="term" value="F:metal ion binding"/>
    <property type="evidence" value="ECO:0007669"/>
    <property type="project" value="UniProtKB-UniRule"/>
</dbReference>
<dbReference type="PROSITE" id="PS50873">
    <property type="entry name" value="PEROXIDASE_4"/>
    <property type="match status" value="1"/>
</dbReference>
<dbReference type="STRING" id="1306861.A0A4U6XAF1"/>
<feature type="disulfide bond" evidence="11">
    <location>
        <begin position="111"/>
        <end position="194"/>
    </location>
</feature>
<dbReference type="PRINTS" id="PR00462">
    <property type="entry name" value="LIGNINASE"/>
</dbReference>
<comment type="cofactor">
    <cofactor evidence="9">
        <name>heme b</name>
        <dbReference type="ChEBI" id="CHEBI:60344"/>
    </cofactor>
    <text evidence="9">Binds 1 heme b (iron(II)-protoporphyrin IX) group per subunit.</text>
</comment>
<comment type="similarity">
    <text evidence="1 12">Belongs to the peroxidase family. Ligninase subfamily.</text>
</comment>
<proteinExistence type="inferred from homology"/>
<evidence type="ECO:0000313" key="15">
    <source>
        <dbReference type="Proteomes" id="UP000310108"/>
    </source>
</evidence>
<dbReference type="InterPro" id="IPR044831">
    <property type="entry name" value="Ccp1-like"/>
</dbReference>
<protein>
    <recommendedName>
        <fullName evidence="12">Peroxidase</fullName>
        <ecNumber evidence="12">1.11.1.-</ecNumber>
    </recommendedName>
</protein>
<evidence type="ECO:0000256" key="6">
    <source>
        <dbReference type="ARBA" id="ARBA00023004"/>
    </source>
</evidence>
<comment type="cofactor">
    <cofactor evidence="9 12">
        <name>Ca(2+)</name>
        <dbReference type="ChEBI" id="CHEBI:29108"/>
    </cofactor>
    <text evidence="9 12">Binds 2 calcium ions per subunit.</text>
</comment>
<dbReference type="PRINTS" id="PR00458">
    <property type="entry name" value="PEROXIDASE"/>
</dbReference>
<keyword evidence="3 9" id="KW-0349">Heme</keyword>
<evidence type="ECO:0000256" key="7">
    <source>
        <dbReference type="ARBA" id="ARBA00023180"/>
    </source>
</evidence>
<keyword evidence="9 12" id="KW-0106">Calcium</keyword>
<evidence type="ECO:0000256" key="11">
    <source>
        <dbReference type="PIRSR" id="PIRSR601621-4"/>
    </source>
</evidence>
<dbReference type="GO" id="GO:0004601">
    <property type="term" value="F:peroxidase activity"/>
    <property type="evidence" value="ECO:0007669"/>
    <property type="project" value="UniProtKB-KW"/>
</dbReference>
<dbReference type="EMBL" id="PJEX01000269">
    <property type="protein sequence ID" value="TKW51992.1"/>
    <property type="molecule type" value="Genomic_DNA"/>
</dbReference>
<dbReference type="OrthoDB" id="2113341at2759"/>
<evidence type="ECO:0000259" key="13">
    <source>
        <dbReference type="PROSITE" id="PS50873"/>
    </source>
</evidence>
<dbReference type="GO" id="GO:0000302">
    <property type="term" value="P:response to reactive oxygen species"/>
    <property type="evidence" value="ECO:0007669"/>
    <property type="project" value="TreeGrafter"/>
</dbReference>
<sequence length="356" mass="37152">MDMRAKFPGSPVSAQEKARRASLLFAFCPPVSSYPHSFPNMRATGFVLAGLLALANAIALPEPGPETAASSHSPSSSFLARDLEARAPACPDVWKLVNADLNALFLEGGKCNALARGAIRALFHDCGSWDQSQGLSGGCDGSLIAGVAPDVELDRIENRGLQSIAGALSDLAGKHNTTKADMIIFAGNAAVFLCPGGPKVRTYIGRKDNTNSATRGGLPSPFDTPENLLALFKAKGLDAEALAALLGAHSTSTQSFVNATQAGASQDSTPGELDVGYYKQTHDFATQGTAPAGVFVFPSDAGIATSAASSVGKWFQGFIGDQDKWSKSFKKSMERMALFGNDKGTMVDCTDAIAKL</sequence>
<dbReference type="GO" id="GO:0034599">
    <property type="term" value="P:cellular response to oxidative stress"/>
    <property type="evidence" value="ECO:0007669"/>
    <property type="project" value="InterPro"/>
</dbReference>
<dbReference type="InterPro" id="IPR001621">
    <property type="entry name" value="Ligninase"/>
</dbReference>
<dbReference type="PANTHER" id="PTHR31356:SF66">
    <property type="entry name" value="CATALASE-PEROXIDASE"/>
    <property type="match status" value="1"/>
</dbReference>
<keyword evidence="11" id="KW-1015">Disulfide bond</keyword>
<keyword evidence="4 9" id="KW-0479">Metal-binding</keyword>
<dbReference type="PANTHER" id="PTHR31356">
    <property type="entry name" value="THYLAKOID LUMENAL 29 KDA PROTEIN, CHLOROPLASTIC-RELATED"/>
    <property type="match status" value="1"/>
</dbReference>
<dbReference type="InterPro" id="IPR019794">
    <property type="entry name" value="Peroxidases_AS"/>
</dbReference>
<dbReference type="Gene3D" id="1.10.520.10">
    <property type="match status" value="1"/>
</dbReference>
<evidence type="ECO:0000313" key="14">
    <source>
        <dbReference type="EMBL" id="TKW51992.1"/>
    </source>
</evidence>
<feature type="binding site" evidence="9">
    <location>
        <position position="138"/>
    </location>
    <ligand>
        <name>Ca(2+)</name>
        <dbReference type="ChEBI" id="CHEBI:29108"/>
        <label>1</label>
    </ligand>
</feature>
<feature type="binding site" evidence="9">
    <location>
        <position position="269"/>
    </location>
    <ligand>
        <name>Ca(2+)</name>
        <dbReference type="ChEBI" id="CHEBI:29108"/>
        <label>2</label>
    </ligand>
</feature>
<dbReference type="AlphaFoldDB" id="A0A4U6XAF1"/>
<keyword evidence="5 12" id="KW-0560">Oxidoreductase</keyword>
<evidence type="ECO:0000256" key="5">
    <source>
        <dbReference type="ARBA" id="ARBA00023002"/>
    </source>
</evidence>
<keyword evidence="7" id="KW-0325">Glycoprotein</keyword>
<feature type="binding site" evidence="9">
    <location>
        <position position="274"/>
    </location>
    <ligand>
        <name>Ca(2+)</name>
        <dbReference type="ChEBI" id="CHEBI:29108"/>
        <label>2</label>
    </ligand>
</feature>
<gene>
    <name evidence="14" type="primary">GLG4</name>
    <name evidence="14" type="ORF">CTA1_11034</name>
</gene>
<feature type="binding site" evidence="9">
    <location>
        <position position="140"/>
    </location>
    <ligand>
        <name>Ca(2+)</name>
        <dbReference type="ChEBI" id="CHEBI:29108"/>
        <label>1</label>
    </ligand>
</feature>
<name>A0A4U6XAF1_9PEZI</name>
<organism evidence="14 15">
    <name type="scientific">Colletotrichum tanaceti</name>
    <dbReference type="NCBI Taxonomy" id="1306861"/>
    <lineage>
        <taxon>Eukaryota</taxon>
        <taxon>Fungi</taxon>
        <taxon>Dikarya</taxon>
        <taxon>Ascomycota</taxon>
        <taxon>Pezizomycotina</taxon>
        <taxon>Sordariomycetes</taxon>
        <taxon>Hypocreomycetidae</taxon>
        <taxon>Glomerellales</taxon>
        <taxon>Glomerellaceae</taxon>
        <taxon>Colletotrichum</taxon>
        <taxon>Colletotrichum destructivum species complex</taxon>
    </lineage>
</organism>
<feature type="binding site" evidence="9">
    <location>
        <position position="267"/>
    </location>
    <ligand>
        <name>Ca(2+)</name>
        <dbReference type="ChEBI" id="CHEBI:29108"/>
        <label>2</label>
    </ligand>
</feature>
<evidence type="ECO:0000256" key="12">
    <source>
        <dbReference type="RuleBase" id="RU363051"/>
    </source>
</evidence>
<evidence type="ECO:0000256" key="3">
    <source>
        <dbReference type="ARBA" id="ARBA00022617"/>
    </source>
</evidence>
<dbReference type="Pfam" id="PF00141">
    <property type="entry name" value="peroxidase"/>
    <property type="match status" value="1"/>
</dbReference>
<feature type="domain" description="Plant heme peroxidase family profile" evidence="13">
    <location>
        <begin position="114"/>
        <end position="354"/>
    </location>
</feature>
<dbReference type="GO" id="GO:0020037">
    <property type="term" value="F:heme binding"/>
    <property type="evidence" value="ECO:0007669"/>
    <property type="project" value="UniProtKB-UniRule"/>
</dbReference>
<dbReference type="InterPro" id="IPR002016">
    <property type="entry name" value="Haem_peroxidase"/>
</dbReference>
<dbReference type="Gene3D" id="1.10.420.10">
    <property type="entry name" value="Peroxidase, domain 2"/>
    <property type="match status" value="1"/>
</dbReference>
<accession>A0A4U6XAF1</accession>
<feature type="binding site" description="axial binding residue" evidence="9">
    <location>
        <position position="249"/>
    </location>
    <ligand>
        <name>heme b</name>
        <dbReference type="ChEBI" id="CHEBI:60344"/>
    </ligand>
    <ligandPart>
        <name>Fe</name>
        <dbReference type="ChEBI" id="CHEBI:18248"/>
    </ligandPart>
</feature>
<evidence type="ECO:0000256" key="8">
    <source>
        <dbReference type="PIRSR" id="PIRSR601621-1"/>
    </source>
</evidence>
<feature type="binding site" evidence="9">
    <location>
        <position position="250"/>
    </location>
    <ligand>
        <name>Ca(2+)</name>
        <dbReference type="ChEBI" id="CHEBI:29108"/>
        <label>2</label>
    </ligand>
</feature>
<keyword evidence="15" id="KW-1185">Reference proteome</keyword>
<feature type="binding site" evidence="9">
    <location>
        <position position="142"/>
    </location>
    <ligand>
        <name>Ca(2+)</name>
        <dbReference type="ChEBI" id="CHEBI:29108"/>
        <label>1</label>
    </ligand>
</feature>
<feature type="active site" description="Proton acceptor" evidence="8">
    <location>
        <position position="124"/>
    </location>
</feature>
<dbReference type="GO" id="GO:0042744">
    <property type="term" value="P:hydrogen peroxide catabolic process"/>
    <property type="evidence" value="ECO:0007669"/>
    <property type="project" value="TreeGrafter"/>
</dbReference>
<keyword evidence="6 9" id="KW-0408">Iron</keyword>
<dbReference type="InterPro" id="IPR010255">
    <property type="entry name" value="Haem_peroxidase_sf"/>
</dbReference>